<dbReference type="OrthoDB" id="6392at2"/>
<comment type="similarity">
    <text evidence="1 3">Belongs to the UPF0122 family.</text>
</comment>
<accession>A0A1H0QAU0</accession>
<name>A0A1H0QAU0_SELRU</name>
<dbReference type="NCBIfam" id="NF045758">
    <property type="entry name" value="YlxM"/>
    <property type="match status" value="1"/>
</dbReference>
<comment type="function">
    <text evidence="2 3">Might take part in the signal recognition particle (SRP) pathway. This is inferred from the conservation of its genetic proximity to ftsY/ffh. May be a regulatory protein.</text>
</comment>
<dbReference type="RefSeq" id="WP_014424634.1">
    <property type="nucleotide sequence ID" value="NZ_FNJQ01000007.1"/>
</dbReference>
<reference evidence="4 5" key="1">
    <citation type="submission" date="2016-10" db="EMBL/GenBank/DDBJ databases">
        <authorList>
            <person name="de Groot N.N."/>
        </authorList>
    </citation>
    <scope>NUCLEOTIDE SEQUENCE [LARGE SCALE GENOMIC DNA]</scope>
    <source>
        <strain evidence="4 5">S137</strain>
    </source>
</reference>
<evidence type="ECO:0000313" key="5">
    <source>
        <dbReference type="Proteomes" id="UP000182412"/>
    </source>
</evidence>
<dbReference type="InterPro" id="IPR007394">
    <property type="entry name" value="UPF0122"/>
</dbReference>
<sequence length="122" mass="14064">MMEQFLYLSTLFDLYGALLTEKQQECLRLHLFEDFSLSEIGEELGISRQAVYDNIHRSEKAMESYEKKLGLASRYNRERQELAKIYESIKGLKQPANAKAVDEVLDRLEPYIGQGLGQEVSV</sequence>
<gene>
    <name evidence="4" type="ORF">SAMN05216366_10750</name>
</gene>
<dbReference type="EMBL" id="FNJQ01000007">
    <property type="protein sequence ID" value="SDP13799.1"/>
    <property type="molecule type" value="Genomic_DNA"/>
</dbReference>
<evidence type="ECO:0000256" key="3">
    <source>
        <dbReference type="HAMAP-Rule" id="MF_00245"/>
    </source>
</evidence>
<dbReference type="OMA" id="YYKNRSI"/>
<dbReference type="PANTHER" id="PTHR40083">
    <property type="entry name" value="UPF0122 PROTEIN CBO2450/CLC_2298"/>
    <property type="match status" value="1"/>
</dbReference>
<evidence type="ECO:0000256" key="1">
    <source>
        <dbReference type="ARBA" id="ARBA00008720"/>
    </source>
</evidence>
<protein>
    <recommendedName>
        <fullName evidence="3">UPF0122 protein SAMN05216366_10750</fullName>
    </recommendedName>
</protein>
<dbReference type="InterPro" id="IPR013324">
    <property type="entry name" value="RNA_pol_sigma_r3/r4-like"/>
</dbReference>
<evidence type="ECO:0000313" key="4">
    <source>
        <dbReference type="EMBL" id="SDP13799.1"/>
    </source>
</evidence>
<dbReference type="HAMAP" id="MF_00245">
    <property type="entry name" value="UPF0122"/>
    <property type="match status" value="1"/>
</dbReference>
<dbReference type="AlphaFoldDB" id="A0A1H0QAU0"/>
<dbReference type="PANTHER" id="PTHR40083:SF1">
    <property type="entry name" value="UPF0122 PROTEIN YLXM"/>
    <property type="match status" value="1"/>
</dbReference>
<dbReference type="Gene3D" id="1.10.10.10">
    <property type="entry name" value="Winged helix-like DNA-binding domain superfamily/Winged helix DNA-binding domain"/>
    <property type="match status" value="1"/>
</dbReference>
<dbReference type="InterPro" id="IPR054831">
    <property type="entry name" value="UPF0122_fam_protein"/>
</dbReference>
<dbReference type="InterPro" id="IPR036388">
    <property type="entry name" value="WH-like_DNA-bd_sf"/>
</dbReference>
<evidence type="ECO:0000256" key="2">
    <source>
        <dbReference type="ARBA" id="ARBA00024764"/>
    </source>
</evidence>
<organism evidence="4 5">
    <name type="scientific">Selenomonas ruminantium</name>
    <dbReference type="NCBI Taxonomy" id="971"/>
    <lineage>
        <taxon>Bacteria</taxon>
        <taxon>Bacillati</taxon>
        <taxon>Bacillota</taxon>
        <taxon>Negativicutes</taxon>
        <taxon>Selenomonadales</taxon>
        <taxon>Selenomonadaceae</taxon>
        <taxon>Selenomonas</taxon>
    </lineage>
</organism>
<proteinExistence type="inferred from homology"/>
<dbReference type="Proteomes" id="UP000182412">
    <property type="component" value="Unassembled WGS sequence"/>
</dbReference>
<dbReference type="Pfam" id="PF04297">
    <property type="entry name" value="UPF0122"/>
    <property type="match status" value="1"/>
</dbReference>
<dbReference type="SUPFAM" id="SSF88659">
    <property type="entry name" value="Sigma3 and sigma4 domains of RNA polymerase sigma factors"/>
    <property type="match status" value="1"/>
</dbReference>